<proteinExistence type="predicted"/>
<dbReference type="InterPro" id="IPR013785">
    <property type="entry name" value="Aldolase_TIM"/>
</dbReference>
<dbReference type="InterPro" id="IPR058240">
    <property type="entry name" value="rSAM_sf"/>
</dbReference>
<gene>
    <name evidence="1" type="ORF">HH1059_20710</name>
</gene>
<organism evidence="1 2">
    <name type="scientific">Halorhodospira halochloris</name>
    <name type="common">Ectothiorhodospira halochloris</name>
    <dbReference type="NCBI Taxonomy" id="1052"/>
    <lineage>
        <taxon>Bacteria</taxon>
        <taxon>Pseudomonadati</taxon>
        <taxon>Pseudomonadota</taxon>
        <taxon>Gammaproteobacteria</taxon>
        <taxon>Chromatiales</taxon>
        <taxon>Ectothiorhodospiraceae</taxon>
        <taxon>Halorhodospira</taxon>
    </lineage>
</organism>
<protein>
    <submittedName>
        <fullName evidence="1">Ribonucleotide reductase of class III</fullName>
    </submittedName>
</protein>
<reference evidence="1" key="1">
    <citation type="submission" date="2016-02" db="EMBL/GenBank/DDBJ databases">
        <title>Halorhodospira halochloris DSM-1059 complete genome, version 2.</title>
        <authorList>
            <person name="Tsukatani Y."/>
        </authorList>
    </citation>
    <scope>NUCLEOTIDE SEQUENCE</scope>
    <source>
        <strain evidence="1">DSM 1059</strain>
    </source>
</reference>
<dbReference type="EMBL" id="AP017372">
    <property type="protein sequence ID" value="BAU58780.2"/>
    <property type="molecule type" value="Genomic_DNA"/>
</dbReference>
<keyword evidence="2" id="KW-1185">Reference proteome</keyword>
<dbReference type="KEGG" id="hhk:HH1059_20710"/>
<dbReference type="Proteomes" id="UP000218890">
    <property type="component" value="Chromosome"/>
</dbReference>
<accession>A0A110B2I9</accession>
<sequence length="88" mass="9540">MQPAIFDAVKAVRDLGFKVVLHTAGSYPQLLQEALPWVDWVAMDIKGEWAHYPEVTGAANSAEKARESVEAVKASGVAYELRVLEGVG</sequence>
<dbReference type="SUPFAM" id="SSF102114">
    <property type="entry name" value="Radical SAM enzymes"/>
    <property type="match status" value="1"/>
</dbReference>
<dbReference type="AlphaFoldDB" id="A0A110B2I9"/>
<dbReference type="Gene3D" id="3.20.20.70">
    <property type="entry name" value="Aldolase class I"/>
    <property type="match status" value="1"/>
</dbReference>
<name>A0A110B2I9_HALHR</name>
<evidence type="ECO:0000313" key="1">
    <source>
        <dbReference type="EMBL" id="BAU58780.2"/>
    </source>
</evidence>
<evidence type="ECO:0000313" key="2">
    <source>
        <dbReference type="Proteomes" id="UP000218890"/>
    </source>
</evidence>